<reference evidence="3" key="1">
    <citation type="submission" date="2016-06" db="EMBL/GenBank/DDBJ databases">
        <title>Draft Genome sequence of the fungus Inonotus baumii.</title>
        <authorList>
            <person name="Zhu H."/>
            <person name="Lin W."/>
        </authorList>
    </citation>
    <scope>NUCLEOTIDE SEQUENCE</scope>
    <source>
        <strain evidence="3">821</strain>
    </source>
</reference>
<feature type="domain" description="Fungal-type protein kinase" evidence="2">
    <location>
        <begin position="1"/>
        <end position="74"/>
    </location>
</feature>
<dbReference type="Pfam" id="PF17667">
    <property type="entry name" value="Pkinase_fungal"/>
    <property type="match status" value="1"/>
</dbReference>
<proteinExistence type="predicted"/>
<sequence length="238" mass="27344">MKPAGVRLNWYISLEEIVSAIRDVVKVIKDLLERRILHGNINFYSVLLAPDTGSSTSLRKGLVINFANAIKMDYDPYGHRAEMSRWFCPQDVVISNRRSTYCALAPLLKWMNLNSPESWYSAYLDRAEALESRWRFKEKILSHFRPYFEDLKTTTLKMYDLLFPDVLFGSGRRNVEENLRKLRESLKEGETEVDSDEGAEKIREKPSSNQGLLRQKSSSHATDDPETGAEQSTGDQDS</sequence>
<keyword evidence="4" id="KW-1185">Reference proteome</keyword>
<dbReference type="OrthoDB" id="5584477at2759"/>
<protein>
    <recommendedName>
        <fullName evidence="2">Fungal-type protein kinase domain-containing protein</fullName>
    </recommendedName>
</protein>
<evidence type="ECO:0000313" key="3">
    <source>
        <dbReference type="EMBL" id="OCB88000.1"/>
    </source>
</evidence>
<dbReference type="EMBL" id="LNZH02000186">
    <property type="protein sequence ID" value="OCB88000.1"/>
    <property type="molecule type" value="Genomic_DNA"/>
</dbReference>
<accession>A0A9Q5HXT8</accession>
<dbReference type="AlphaFoldDB" id="A0A9Q5HXT8"/>
<feature type="region of interest" description="Disordered" evidence="1">
    <location>
        <begin position="186"/>
        <end position="238"/>
    </location>
</feature>
<evidence type="ECO:0000259" key="2">
    <source>
        <dbReference type="Pfam" id="PF17667"/>
    </source>
</evidence>
<evidence type="ECO:0000256" key="1">
    <source>
        <dbReference type="SAM" id="MobiDB-lite"/>
    </source>
</evidence>
<name>A0A9Q5HXT8_SANBA</name>
<dbReference type="InterPro" id="IPR040976">
    <property type="entry name" value="Pkinase_fungal"/>
</dbReference>
<feature type="compositionally biased region" description="Polar residues" evidence="1">
    <location>
        <begin position="207"/>
        <end position="220"/>
    </location>
</feature>
<evidence type="ECO:0000313" key="4">
    <source>
        <dbReference type="Proteomes" id="UP000757232"/>
    </source>
</evidence>
<organism evidence="3 4">
    <name type="scientific">Sanghuangporus baumii</name>
    <name type="common">Phellinus baumii</name>
    <dbReference type="NCBI Taxonomy" id="108892"/>
    <lineage>
        <taxon>Eukaryota</taxon>
        <taxon>Fungi</taxon>
        <taxon>Dikarya</taxon>
        <taxon>Basidiomycota</taxon>
        <taxon>Agaricomycotina</taxon>
        <taxon>Agaricomycetes</taxon>
        <taxon>Hymenochaetales</taxon>
        <taxon>Hymenochaetaceae</taxon>
        <taxon>Sanghuangporus</taxon>
    </lineage>
</organism>
<feature type="compositionally biased region" description="Polar residues" evidence="1">
    <location>
        <begin position="229"/>
        <end position="238"/>
    </location>
</feature>
<gene>
    <name evidence="3" type="ORF">A7U60_g4958</name>
</gene>
<comment type="caution">
    <text evidence="3">The sequence shown here is derived from an EMBL/GenBank/DDBJ whole genome shotgun (WGS) entry which is preliminary data.</text>
</comment>
<dbReference type="Proteomes" id="UP000757232">
    <property type="component" value="Unassembled WGS sequence"/>
</dbReference>